<reference evidence="3" key="1">
    <citation type="submission" date="2017-05" db="EMBL/GenBank/DDBJ databases">
        <title>Complete and WGS of Bordetella genogroups.</title>
        <authorList>
            <person name="Spilker T."/>
            <person name="Lipuma J."/>
        </authorList>
    </citation>
    <scope>NUCLEOTIDE SEQUENCE [LARGE SCALE GENOMIC DNA]</scope>
    <source>
        <strain evidence="3">AU6712</strain>
    </source>
</reference>
<dbReference type="RefSeq" id="WP_094812398.1">
    <property type="nucleotide sequence ID" value="NZ_NEVU01000002.1"/>
</dbReference>
<evidence type="ECO:0000313" key="3">
    <source>
        <dbReference type="Proteomes" id="UP000216429"/>
    </source>
</evidence>
<dbReference type="Proteomes" id="UP000216429">
    <property type="component" value="Unassembled WGS sequence"/>
</dbReference>
<evidence type="ECO:0000259" key="1">
    <source>
        <dbReference type="Pfam" id="PF13683"/>
    </source>
</evidence>
<comment type="caution">
    <text evidence="2">The sequence shown here is derived from an EMBL/GenBank/DDBJ whole genome shotgun (WGS) entry which is preliminary data.</text>
</comment>
<dbReference type="Gene3D" id="3.30.420.10">
    <property type="entry name" value="Ribonuclease H-like superfamily/Ribonuclease H"/>
    <property type="match status" value="1"/>
</dbReference>
<dbReference type="InterPro" id="IPR001584">
    <property type="entry name" value="Integrase_cat-core"/>
</dbReference>
<protein>
    <recommendedName>
        <fullName evidence="1">Integrase catalytic domain-containing protein</fullName>
    </recommendedName>
</protein>
<feature type="domain" description="Integrase catalytic" evidence="1">
    <location>
        <begin position="27"/>
        <end position="59"/>
    </location>
</feature>
<dbReference type="PANTHER" id="PTHR47515">
    <property type="entry name" value="LOW CALCIUM RESPONSE LOCUS PROTEIN T"/>
    <property type="match status" value="1"/>
</dbReference>
<organism evidence="2 3">
    <name type="scientific">Bordetella genomosp. 12</name>
    <dbReference type="NCBI Taxonomy" id="463035"/>
    <lineage>
        <taxon>Bacteria</taxon>
        <taxon>Pseudomonadati</taxon>
        <taxon>Pseudomonadota</taxon>
        <taxon>Betaproteobacteria</taxon>
        <taxon>Burkholderiales</taxon>
        <taxon>Alcaligenaceae</taxon>
        <taxon>Bordetella</taxon>
    </lineage>
</organism>
<gene>
    <name evidence="2" type="ORF">CAL22_09095</name>
</gene>
<evidence type="ECO:0000313" key="2">
    <source>
        <dbReference type="EMBL" id="OZI74603.1"/>
    </source>
</evidence>
<name>A0A261VN17_9BORD</name>
<dbReference type="AlphaFoldDB" id="A0A261VN17"/>
<dbReference type="Pfam" id="PF13683">
    <property type="entry name" value="rve_3"/>
    <property type="match status" value="1"/>
</dbReference>
<keyword evidence="3" id="KW-1185">Reference proteome</keyword>
<dbReference type="OrthoDB" id="8566559at2"/>
<dbReference type="InterPro" id="IPR012337">
    <property type="entry name" value="RNaseH-like_sf"/>
</dbReference>
<dbReference type="GO" id="GO:0003676">
    <property type="term" value="F:nucleic acid binding"/>
    <property type="evidence" value="ECO:0007669"/>
    <property type="project" value="InterPro"/>
</dbReference>
<dbReference type="SUPFAM" id="SSF53098">
    <property type="entry name" value="Ribonuclease H-like"/>
    <property type="match status" value="1"/>
</dbReference>
<dbReference type="EMBL" id="NEVU01000002">
    <property type="protein sequence ID" value="OZI74603.1"/>
    <property type="molecule type" value="Genomic_DNA"/>
</dbReference>
<sequence>MQVAGLQGTEFTSRALDLWPRENKALLDFIQPGKSKDNGLCESFNGRLRDTCLDANDFNS</sequence>
<dbReference type="GO" id="GO:0015074">
    <property type="term" value="P:DNA integration"/>
    <property type="evidence" value="ECO:0007669"/>
    <property type="project" value="InterPro"/>
</dbReference>
<dbReference type="PANTHER" id="PTHR47515:SF1">
    <property type="entry name" value="BLR2054 PROTEIN"/>
    <property type="match status" value="1"/>
</dbReference>
<proteinExistence type="predicted"/>
<accession>A0A261VN17</accession>
<dbReference type="InterPro" id="IPR036397">
    <property type="entry name" value="RNaseH_sf"/>
</dbReference>